<dbReference type="RefSeq" id="WP_147235937.1">
    <property type="nucleotide sequence ID" value="NZ_JAZHFZ010000015.1"/>
</dbReference>
<dbReference type="AlphaFoldDB" id="A0A5C6VFA6"/>
<evidence type="ECO:0000256" key="1">
    <source>
        <dbReference type="ARBA" id="ARBA00022670"/>
    </source>
</evidence>
<keyword evidence="2" id="KW-0378">Hydrolase</keyword>
<keyword evidence="3" id="KW-0788">Thiol protease</keyword>
<comment type="caution">
    <text evidence="6">The sequence shown here is derived from an EMBL/GenBank/DDBJ whole genome shotgun (WGS) entry which is preliminary data.</text>
</comment>
<evidence type="ECO:0000313" key="7">
    <source>
        <dbReference type="Proteomes" id="UP000321776"/>
    </source>
</evidence>
<reference evidence="5 8" key="3">
    <citation type="submission" date="2024-01" db="EMBL/GenBank/DDBJ databases">
        <title>The diversity of rhizobia nodulating Mimosa spp. in eleven states of Brazil covering several biomes is determined by host plant, location, and edaphic factors.</title>
        <authorList>
            <person name="Rouws L."/>
            <person name="Barauna A."/>
            <person name="Beukes C."/>
            <person name="De Faria S.M."/>
            <person name="Gross E."/>
            <person name="Dos Reis Junior F.B."/>
            <person name="Simon M."/>
            <person name="Maluk M."/>
            <person name="Odee D.W."/>
            <person name="Kenicer G."/>
            <person name="Young J.P.W."/>
            <person name="Reis V.M."/>
            <person name="Zilli J."/>
            <person name="James E.K."/>
        </authorList>
    </citation>
    <scope>NUCLEOTIDE SEQUENCE [LARGE SCALE GENOMIC DNA]</scope>
    <source>
        <strain evidence="5 8">JPY530</strain>
    </source>
</reference>
<evidence type="ECO:0000259" key="4">
    <source>
        <dbReference type="Pfam" id="PF03543"/>
    </source>
</evidence>
<evidence type="ECO:0000313" key="8">
    <source>
        <dbReference type="Proteomes" id="UP001481677"/>
    </source>
</evidence>
<dbReference type="Proteomes" id="UP001481677">
    <property type="component" value="Unassembled WGS sequence"/>
</dbReference>
<dbReference type="SUPFAM" id="SSF54001">
    <property type="entry name" value="Cysteine proteinases"/>
    <property type="match status" value="1"/>
</dbReference>
<dbReference type="Pfam" id="PF03543">
    <property type="entry name" value="Peptidase_C58"/>
    <property type="match status" value="1"/>
</dbReference>
<dbReference type="EMBL" id="VOQS01000003">
    <property type="protein sequence ID" value="TXC83660.1"/>
    <property type="molecule type" value="Genomic_DNA"/>
</dbReference>
<gene>
    <name evidence="6" type="ORF">FRZ40_25085</name>
    <name evidence="5" type="ORF">V4C56_21440</name>
</gene>
<evidence type="ECO:0000313" key="6">
    <source>
        <dbReference type="EMBL" id="TXC83660.1"/>
    </source>
</evidence>
<evidence type="ECO:0000313" key="5">
    <source>
        <dbReference type="EMBL" id="MEM5342177.1"/>
    </source>
</evidence>
<feature type="domain" description="Peptidase C58 YopT-type" evidence="4">
    <location>
        <begin position="32"/>
        <end position="230"/>
    </location>
</feature>
<proteinExistence type="predicted"/>
<name>A0A5C6VFA6_9BURK</name>
<sequence length="238" mass="27020">MPHVYDVMVATQRNYTEVCHTFFAQGEYKWVSMFEGKAVERKKGVCNGLCLRWIKSAHQTELIKIISKDAINNDKKPDAIRASVVRIQEKSPTLNKEPFLPSRKYGGFGSVAVTQISDLTYFIRDPRYPNEVGIECSNQSKLRKKVAQSIAKSGTDYKSASIINMTPESPSEHGHAVAVVASPGRVRFFDPNGGVLEFKHRYSFRKWFETDFGTISFYGEPGTTFQVINYLYAEEKPR</sequence>
<protein>
    <submittedName>
        <fullName evidence="5">YopT-type cysteine protease domain-containing protein</fullName>
    </submittedName>
</protein>
<dbReference type="GO" id="GO:0004197">
    <property type="term" value="F:cysteine-type endopeptidase activity"/>
    <property type="evidence" value="ECO:0007669"/>
    <property type="project" value="InterPro"/>
</dbReference>
<dbReference type="InterPro" id="IPR038765">
    <property type="entry name" value="Papain-like_cys_pep_sf"/>
</dbReference>
<dbReference type="Proteomes" id="UP000321776">
    <property type="component" value="Unassembled WGS sequence"/>
</dbReference>
<dbReference type="Gene3D" id="3.90.70.20">
    <property type="match status" value="1"/>
</dbReference>
<evidence type="ECO:0000256" key="2">
    <source>
        <dbReference type="ARBA" id="ARBA00022801"/>
    </source>
</evidence>
<organism evidence="6 7">
    <name type="scientific">Paraburkholderia azotifigens</name>
    <dbReference type="NCBI Taxonomy" id="2057004"/>
    <lineage>
        <taxon>Bacteria</taxon>
        <taxon>Pseudomonadati</taxon>
        <taxon>Pseudomonadota</taxon>
        <taxon>Betaproteobacteria</taxon>
        <taxon>Burkholderiales</taxon>
        <taxon>Burkholderiaceae</taxon>
        <taxon>Paraburkholderia</taxon>
    </lineage>
</organism>
<accession>A0A5C6VFA6</accession>
<keyword evidence="8" id="KW-1185">Reference proteome</keyword>
<reference evidence="6 7" key="1">
    <citation type="journal article" date="2018" name="Int. J. Syst. Evol. Microbiol.">
        <title>Paraburkholderia azotifigens sp. nov., a nitrogen-fixing bacterium isolated from paddy soil.</title>
        <authorList>
            <person name="Choi G.M."/>
            <person name="Im W.T."/>
        </authorList>
    </citation>
    <scope>NUCLEOTIDE SEQUENCE [LARGE SCALE GENOMIC DNA]</scope>
    <source>
        <strain evidence="6 7">NF 2-5-3</strain>
    </source>
</reference>
<reference evidence="6" key="2">
    <citation type="submission" date="2019-08" db="EMBL/GenBank/DDBJ databases">
        <authorList>
            <person name="Im W.-T."/>
        </authorList>
    </citation>
    <scope>NUCLEOTIDE SEQUENCE</scope>
    <source>
        <strain evidence="6">NF 2-5-3</strain>
    </source>
</reference>
<keyword evidence="1 5" id="KW-0645">Protease</keyword>
<evidence type="ECO:0000256" key="3">
    <source>
        <dbReference type="ARBA" id="ARBA00022807"/>
    </source>
</evidence>
<dbReference type="GO" id="GO:0006508">
    <property type="term" value="P:proteolysis"/>
    <property type="evidence" value="ECO:0007669"/>
    <property type="project" value="UniProtKB-KW"/>
</dbReference>
<dbReference type="InterPro" id="IPR006473">
    <property type="entry name" value="Peptidase_C58_Yopt"/>
</dbReference>
<dbReference type="EMBL" id="JAZHGA010000015">
    <property type="protein sequence ID" value="MEM5342177.1"/>
    <property type="molecule type" value="Genomic_DNA"/>
</dbReference>